<dbReference type="InterPro" id="IPR011990">
    <property type="entry name" value="TPR-like_helical_dom_sf"/>
</dbReference>
<feature type="coiled-coil region" evidence="3">
    <location>
        <begin position="1527"/>
        <end position="1554"/>
    </location>
</feature>
<evidence type="ECO:0000256" key="4">
    <source>
        <dbReference type="SAM" id="MobiDB-lite"/>
    </source>
</evidence>
<evidence type="ECO:0000313" key="7">
    <source>
        <dbReference type="Proteomes" id="UP000054560"/>
    </source>
</evidence>
<proteinExistence type="predicted"/>
<keyword evidence="3" id="KW-0175">Coiled coil</keyword>
<dbReference type="RefSeq" id="XP_014156390.1">
    <property type="nucleotide sequence ID" value="XM_014300915.1"/>
</dbReference>
<evidence type="ECO:0000313" key="6">
    <source>
        <dbReference type="EMBL" id="KNC82488.1"/>
    </source>
</evidence>
<dbReference type="Proteomes" id="UP000054560">
    <property type="component" value="Unassembled WGS sequence"/>
</dbReference>
<feature type="repeat" description="PPR" evidence="2">
    <location>
        <begin position="849"/>
        <end position="883"/>
    </location>
</feature>
<feature type="compositionally biased region" description="Basic and acidic residues" evidence="4">
    <location>
        <begin position="1448"/>
        <end position="1457"/>
    </location>
</feature>
<feature type="domain" description="PROP1-like PPR" evidence="5">
    <location>
        <begin position="330"/>
        <end position="455"/>
    </location>
</feature>
<dbReference type="PANTHER" id="PTHR47936">
    <property type="entry name" value="PPR_LONG DOMAIN-CONTAINING PROTEIN"/>
    <property type="match status" value="1"/>
</dbReference>
<reference evidence="6 7" key="1">
    <citation type="submission" date="2011-02" db="EMBL/GenBank/DDBJ databases">
        <title>The Genome Sequence of Sphaeroforma arctica JP610.</title>
        <authorList>
            <consortium name="The Broad Institute Genome Sequencing Platform"/>
            <person name="Russ C."/>
            <person name="Cuomo C."/>
            <person name="Young S.K."/>
            <person name="Zeng Q."/>
            <person name="Gargeya S."/>
            <person name="Alvarado L."/>
            <person name="Berlin A."/>
            <person name="Chapman S.B."/>
            <person name="Chen Z."/>
            <person name="Freedman E."/>
            <person name="Gellesch M."/>
            <person name="Goldberg J."/>
            <person name="Griggs A."/>
            <person name="Gujja S."/>
            <person name="Heilman E."/>
            <person name="Heiman D."/>
            <person name="Howarth C."/>
            <person name="Mehta T."/>
            <person name="Neiman D."/>
            <person name="Pearson M."/>
            <person name="Roberts A."/>
            <person name="Saif S."/>
            <person name="Shea T."/>
            <person name="Shenoy N."/>
            <person name="Sisk P."/>
            <person name="Stolte C."/>
            <person name="Sykes S."/>
            <person name="White J."/>
            <person name="Yandava C."/>
            <person name="Burger G."/>
            <person name="Gray M.W."/>
            <person name="Holland P.W.H."/>
            <person name="King N."/>
            <person name="Lang F.B.F."/>
            <person name="Roger A.J."/>
            <person name="Ruiz-Trillo I."/>
            <person name="Haas B."/>
            <person name="Nusbaum C."/>
            <person name="Birren B."/>
        </authorList>
    </citation>
    <scope>NUCLEOTIDE SEQUENCE [LARGE SCALE GENOMIC DNA]</scope>
    <source>
        <strain evidence="6 7">JP610</strain>
    </source>
</reference>
<feature type="region of interest" description="Disordered" evidence="4">
    <location>
        <begin position="1490"/>
        <end position="1509"/>
    </location>
</feature>
<feature type="compositionally biased region" description="Pro residues" evidence="4">
    <location>
        <begin position="230"/>
        <end position="241"/>
    </location>
</feature>
<feature type="compositionally biased region" description="Basic and acidic residues" evidence="4">
    <location>
        <begin position="13"/>
        <end position="25"/>
    </location>
</feature>
<dbReference type="NCBIfam" id="TIGR00756">
    <property type="entry name" value="PPR"/>
    <property type="match status" value="2"/>
</dbReference>
<evidence type="ECO:0000259" key="5">
    <source>
        <dbReference type="Pfam" id="PF17177"/>
    </source>
</evidence>
<feature type="repeat" description="PPR" evidence="2">
    <location>
        <begin position="674"/>
        <end position="708"/>
    </location>
</feature>
<name>A0A0L0G2R3_9EUKA</name>
<feature type="region of interest" description="Disordered" evidence="4">
    <location>
        <begin position="567"/>
        <end position="595"/>
    </location>
</feature>
<feature type="compositionally biased region" description="Basic and acidic residues" evidence="4">
    <location>
        <begin position="150"/>
        <end position="164"/>
    </location>
</feature>
<dbReference type="GeneID" id="25905731"/>
<feature type="compositionally biased region" description="Low complexity" evidence="4">
    <location>
        <begin position="207"/>
        <end position="229"/>
    </location>
</feature>
<feature type="compositionally biased region" description="Low complexity" evidence="4">
    <location>
        <begin position="183"/>
        <end position="196"/>
    </location>
</feature>
<feature type="region of interest" description="Disordered" evidence="4">
    <location>
        <begin position="778"/>
        <end position="840"/>
    </location>
</feature>
<feature type="compositionally biased region" description="Polar residues" evidence="4">
    <location>
        <begin position="567"/>
        <end position="577"/>
    </location>
</feature>
<dbReference type="STRING" id="667725.A0A0L0G2R3"/>
<dbReference type="SUPFAM" id="SSF81995">
    <property type="entry name" value="beta-sandwich domain of Sec23/24"/>
    <property type="match status" value="1"/>
</dbReference>
<protein>
    <recommendedName>
        <fullName evidence="5">PROP1-like PPR domain-containing protein</fullName>
    </recommendedName>
</protein>
<dbReference type="EMBL" id="KQ241922">
    <property type="protein sequence ID" value="KNC82488.1"/>
    <property type="molecule type" value="Genomic_DNA"/>
</dbReference>
<feature type="compositionally biased region" description="Low complexity" evidence="4">
    <location>
        <begin position="1431"/>
        <end position="1440"/>
    </location>
</feature>
<dbReference type="InterPro" id="IPR033443">
    <property type="entry name" value="PROP1-like_PPR_dom"/>
</dbReference>
<evidence type="ECO:0000256" key="2">
    <source>
        <dbReference type="PROSITE-ProRule" id="PRU00708"/>
    </source>
</evidence>
<evidence type="ECO:0000256" key="1">
    <source>
        <dbReference type="ARBA" id="ARBA00022737"/>
    </source>
</evidence>
<dbReference type="PANTHER" id="PTHR47936:SF1">
    <property type="entry name" value="PENTATRICOPEPTIDE REPEAT-CONTAINING PROTEIN GUN1, CHLOROPLASTIC"/>
    <property type="match status" value="1"/>
</dbReference>
<organism evidence="6 7">
    <name type="scientific">Sphaeroforma arctica JP610</name>
    <dbReference type="NCBI Taxonomy" id="667725"/>
    <lineage>
        <taxon>Eukaryota</taxon>
        <taxon>Ichthyosporea</taxon>
        <taxon>Ichthyophonida</taxon>
        <taxon>Sphaeroforma</taxon>
    </lineage>
</organism>
<dbReference type="Pfam" id="PF17177">
    <property type="entry name" value="PPR_long"/>
    <property type="match status" value="1"/>
</dbReference>
<dbReference type="InterPro" id="IPR002885">
    <property type="entry name" value="PPR_rpt"/>
</dbReference>
<accession>A0A0L0G2R3</accession>
<feature type="compositionally biased region" description="Polar residues" evidence="4">
    <location>
        <begin position="1370"/>
        <end position="1385"/>
    </location>
</feature>
<sequence>MCRSRYTGIRKRIESLETSKVRQDGEATNQGRQPPGGRSKNEIYGKSPRVADEQFGTSVGAEALPLFGELEVSERAFQQQIEKGNILVPDAGMAQLLGVQGTYGRDVRLGDGRGESGLLPSDDASGRGKVLAGYKESGPATGNKGLRGTGEAHSDALAGERRLASESVVNGRKPAQPQPQPQPEQAHQTPLTRQPPDALPHPHPHQHQQYQAQAPAPHEQQPSQHQYPYPHQPPHPSPAPAPRSSQAHEGSFDPRARKGKSNYDHNAAKRKGPTALASIDRRRLDVNVRFLPLNKIMALARSTLSGDRGVAMEHFMAYLAKRSRLMDISGYEYSINIVRELNDFPLAMELLRMAKTANVPPTAHIYNTAISVCNANRRWTEALDVYEAMLSAYENNARGCVTPDDATYAHVLKTCRYAREGKVALDVISRMTYNRSEIKTYQYNMALMAALDAGQPTLTINLYKRILVDEAANVASGVGAYVGNGIGPKYVVDHITFQTAALAYVRLKDSIGVMHVRDMMLSRDMPITRRMSSVFLKACVEQDRPGTAVAIATQYLASIGYTQSPSESASATGLTPSQPQPPGQGVPNRNSSEQTLLESELAAERTVTTQAYTRHTPSTAYETLHVPDVKWFFDAMNAVSESPQHAHYAYQWYRTMAHYGVSPMYFSNEGFPTPTDMYTKVLQGCTQAQHTRYALDVWDDMDAAGVSPGVRACNLVLRSLKAHQEAVVVQKQSTGGDLAKGRKPKTGPRLTLGAERGAAWEEAVLLLDDLSTAASPNVYDRPMQLGDGGVSSEQRRGGDCSGVASTTSIHTDTDTDTTLATRLNPDDQSSRVPAPTEANAYTPGRNVLNALSFNLAIATCLTAGQSHAAERLLRQMKGLQIQPDSRTFALAITAEKNAGDWREAVNFYHRLVTKTGLADEYCCASAMQACVRAGQFNVALRLYDDLTASQGEIMYHDITYATAMKAAVGAADVAQLVRVVSSRKVTKRNSPAKLEISTTQPVPGGSPMVFTSQPVKGTKGRSGPNAGNTSPFADSISDIVARTSSSAEALEHFESRNKAGRVTEKDVARCLKQLHDNGFDRQALDLYKQATSSVCPVDSWVFRRVWDIHVALQSTSHTAMSVLEDMMRASIVPDAHTYIGLFKLAINDKDTRNLDDLTSRLFVSSIFITDKLAWTLLKSYQHHSRFDKIPSIYQSLKRVGAKLSPRTYNDIMAGIAVHATPEYADHLWRAQIAQEFREKRTATFSTLTASPPIDTLYELNGVLTDMLDNGHTPTVIAYQHCIAACRSSADVFHYMHMLQDEGFRYNVTMFHVALDVFARNSDLAAADRLYLLAKNVGPRFTEAHKKKRDEIARHVFSAAAVRRLKLRGKATTQNSLDSTTSTTAQAAEDVNRIREPAVKQAKGAHTSSVKKDTPVDNNRPQAHADDRRTKAAQARTAQARLSSQDETAEPRTTDDHCSIPQAKGPISQPSGQEHTPVDDRIGPALVSKTMQVSGEAQAHTDKRSSEDNDDDILFPILKALEGDAPDVETAVARLRELRESYMSHKRKLLEEKARRKKHK</sequence>
<feature type="region of interest" description="Disordered" evidence="4">
    <location>
        <begin position="1369"/>
        <end position="1477"/>
    </location>
</feature>
<feature type="region of interest" description="Disordered" evidence="4">
    <location>
        <begin position="113"/>
        <end position="275"/>
    </location>
</feature>
<dbReference type="Gene3D" id="1.25.40.10">
    <property type="entry name" value="Tetratricopeptide repeat domain"/>
    <property type="match status" value="4"/>
</dbReference>
<feature type="region of interest" description="Disordered" evidence="4">
    <location>
        <begin position="13"/>
        <end position="51"/>
    </location>
</feature>
<feature type="compositionally biased region" description="Low complexity" evidence="4">
    <location>
        <begin position="806"/>
        <end position="821"/>
    </location>
</feature>
<keyword evidence="7" id="KW-1185">Reference proteome</keyword>
<evidence type="ECO:0000256" key="3">
    <source>
        <dbReference type="SAM" id="Coils"/>
    </source>
</evidence>
<gene>
    <name evidence="6" type="ORF">SARC_05227</name>
</gene>
<keyword evidence="1" id="KW-0677">Repeat</keyword>
<dbReference type="PROSITE" id="PS51375">
    <property type="entry name" value="PPR"/>
    <property type="match status" value="2"/>
</dbReference>
<feature type="compositionally biased region" description="Basic and acidic residues" evidence="4">
    <location>
        <begin position="250"/>
        <end position="267"/>
    </location>
</feature>